<evidence type="ECO:0000313" key="2">
    <source>
        <dbReference type="Proteomes" id="UP000887565"/>
    </source>
</evidence>
<evidence type="ECO:0000313" key="3">
    <source>
        <dbReference type="WBParaSite" id="nRc.2.0.1.t27405-RA"/>
    </source>
</evidence>
<feature type="region of interest" description="Disordered" evidence="1">
    <location>
        <begin position="61"/>
        <end position="81"/>
    </location>
</feature>
<proteinExistence type="predicted"/>
<dbReference type="AlphaFoldDB" id="A0A915JMJ8"/>
<name>A0A915JMJ8_ROMCU</name>
<feature type="region of interest" description="Disordered" evidence="1">
    <location>
        <begin position="111"/>
        <end position="132"/>
    </location>
</feature>
<organism evidence="2 3">
    <name type="scientific">Romanomermis culicivorax</name>
    <name type="common">Nematode worm</name>
    <dbReference type="NCBI Taxonomy" id="13658"/>
    <lineage>
        <taxon>Eukaryota</taxon>
        <taxon>Metazoa</taxon>
        <taxon>Ecdysozoa</taxon>
        <taxon>Nematoda</taxon>
        <taxon>Enoplea</taxon>
        <taxon>Dorylaimia</taxon>
        <taxon>Mermithida</taxon>
        <taxon>Mermithoidea</taxon>
        <taxon>Mermithidae</taxon>
        <taxon>Romanomermis</taxon>
    </lineage>
</organism>
<protein>
    <submittedName>
        <fullName evidence="3">Uncharacterized protein</fullName>
    </submittedName>
</protein>
<evidence type="ECO:0000256" key="1">
    <source>
        <dbReference type="SAM" id="MobiDB-lite"/>
    </source>
</evidence>
<feature type="compositionally biased region" description="Basic and acidic residues" evidence="1">
    <location>
        <begin position="61"/>
        <end position="74"/>
    </location>
</feature>
<reference evidence="3" key="1">
    <citation type="submission" date="2022-11" db="UniProtKB">
        <authorList>
            <consortium name="WormBaseParasite"/>
        </authorList>
    </citation>
    <scope>IDENTIFICATION</scope>
</reference>
<dbReference type="WBParaSite" id="nRc.2.0.1.t27405-RA">
    <property type="protein sequence ID" value="nRc.2.0.1.t27405-RA"/>
    <property type="gene ID" value="nRc.2.0.1.g27405"/>
</dbReference>
<accession>A0A915JMJ8</accession>
<keyword evidence="2" id="KW-1185">Reference proteome</keyword>
<dbReference type="Proteomes" id="UP000887565">
    <property type="component" value="Unplaced"/>
</dbReference>
<sequence length="132" mass="14374">MKNLSYIVNYRGDLKSTYHHHKTTVGRAKYRKINKSIFHESSSYSGRGVRGNLYRTWPKLSVDDKSSEASRENKSNGLGGGAMIGSCSWLCSQPAGGEAGGLIKNCFSNLGNRRWKGSPPFPSASDDKGSIG</sequence>